<accession>E1IBW1</accession>
<dbReference type="eggNOG" id="ENOG5032XNM">
    <property type="taxonomic scope" value="Bacteria"/>
</dbReference>
<dbReference type="Proteomes" id="UP000054010">
    <property type="component" value="Unassembled WGS sequence"/>
</dbReference>
<evidence type="ECO:0008006" key="4">
    <source>
        <dbReference type="Google" id="ProtNLM"/>
    </source>
</evidence>
<proteinExistence type="predicted"/>
<keyword evidence="3" id="KW-1185">Reference proteome</keyword>
<comment type="caution">
    <text evidence="2">The sequence shown here is derived from an EMBL/GenBank/DDBJ whole genome shotgun (WGS) entry which is preliminary data.</text>
</comment>
<reference evidence="2 3" key="1">
    <citation type="journal article" date="2011" name="J. Bacteriol.">
        <title>Draft genome sequence of the anoxygenic filamentous phototrophic bacterium Oscillochloris trichoides subsp. DG-6.</title>
        <authorList>
            <person name="Kuznetsov B.B."/>
            <person name="Ivanovsky R.N."/>
            <person name="Keppen O.I."/>
            <person name="Sukhacheva M.V."/>
            <person name="Bumazhkin B.K."/>
            <person name="Patutina E.O."/>
            <person name="Beletsky A.V."/>
            <person name="Mardanov A.V."/>
            <person name="Baslerov R.V."/>
            <person name="Panteleeva A.N."/>
            <person name="Kolganova T.V."/>
            <person name="Ravin N.V."/>
            <person name="Skryabin K.G."/>
        </authorList>
    </citation>
    <scope>NUCLEOTIDE SEQUENCE [LARGE SCALE GENOMIC DNA]</scope>
    <source>
        <strain evidence="2 3">DG-6</strain>
    </source>
</reference>
<evidence type="ECO:0000256" key="1">
    <source>
        <dbReference type="SAM" id="Phobius"/>
    </source>
</evidence>
<dbReference type="OrthoDB" id="152579at2"/>
<keyword evidence="1" id="KW-0812">Transmembrane</keyword>
<organism evidence="2 3">
    <name type="scientific">Oscillochloris trichoides DG-6</name>
    <dbReference type="NCBI Taxonomy" id="765420"/>
    <lineage>
        <taxon>Bacteria</taxon>
        <taxon>Bacillati</taxon>
        <taxon>Chloroflexota</taxon>
        <taxon>Chloroflexia</taxon>
        <taxon>Chloroflexales</taxon>
        <taxon>Chloroflexineae</taxon>
        <taxon>Oscillochloridaceae</taxon>
        <taxon>Oscillochloris</taxon>
    </lineage>
</organism>
<gene>
    <name evidence="2" type="ORF">OSCT_0812</name>
</gene>
<protein>
    <recommendedName>
        <fullName evidence="4">VCBS repeat-containing protein</fullName>
    </recommendedName>
</protein>
<evidence type="ECO:0000313" key="3">
    <source>
        <dbReference type="Proteomes" id="UP000054010"/>
    </source>
</evidence>
<dbReference type="STRING" id="765420.OSCT_0812"/>
<evidence type="ECO:0000313" key="2">
    <source>
        <dbReference type="EMBL" id="EFO81341.1"/>
    </source>
</evidence>
<dbReference type="HOGENOM" id="CLU_1529928_0_0_0"/>
<dbReference type="EMBL" id="ADVR01000016">
    <property type="protein sequence ID" value="EFO81341.1"/>
    <property type="molecule type" value="Genomic_DNA"/>
</dbReference>
<feature type="transmembrane region" description="Helical" evidence="1">
    <location>
        <begin position="26"/>
        <end position="50"/>
    </location>
</feature>
<name>E1IBW1_9CHLR</name>
<sequence length="174" mass="19249">MAVTSREIHETRLARQIPLAQGVGPFAYLVTGLLAILAIYVLVGTVVDWAQVRIDDIRYGRPRTTQIAGLVGHGAEAANQPTRFIGLNLNRQVVVLELPAGDPNQVRSLPGPYLFGANEDLTPVLLSLQDMDRDGRADLIVDVRNEQVVYLNRDGFFRLPTTDEQQQLLEEHGP</sequence>
<dbReference type="AlphaFoldDB" id="E1IBW1"/>
<keyword evidence="1" id="KW-0472">Membrane</keyword>
<keyword evidence="1" id="KW-1133">Transmembrane helix</keyword>